<sequence>MHSYTTYLFPLNYSELGRILGLSHISYNSNILDVVLHVITYRCHCLRQGLTHTHILESHIDANILNVVLLAHIYRCHGLTRTSHIGILCHDICILAIPKVHTGLSYVVTQSKRIHKHSCQACTHSANACIYSHIHFCIYSSHLIKINNVYLLINLPSMMKNGTGRLVDNFSFPPIHV</sequence>
<keyword evidence="2" id="KW-1185">Reference proteome</keyword>
<dbReference type="Proteomes" id="UP000032142">
    <property type="component" value="Unassembled WGS sequence"/>
</dbReference>
<dbReference type="AlphaFoldDB" id="A0A0B0NE29"/>
<dbReference type="EMBL" id="KN393094">
    <property type="protein sequence ID" value="KHG10079.1"/>
    <property type="molecule type" value="Genomic_DNA"/>
</dbReference>
<protein>
    <submittedName>
        <fullName evidence="1">Cysteine--tRNA ligase</fullName>
    </submittedName>
</protein>
<dbReference type="GO" id="GO:0016874">
    <property type="term" value="F:ligase activity"/>
    <property type="evidence" value="ECO:0007669"/>
    <property type="project" value="UniProtKB-KW"/>
</dbReference>
<name>A0A0B0NE29_GOSAR</name>
<gene>
    <name evidence="1" type="ORF">F383_14517</name>
</gene>
<organism evidence="1 2">
    <name type="scientific">Gossypium arboreum</name>
    <name type="common">Tree cotton</name>
    <name type="synonym">Gossypium nanking</name>
    <dbReference type="NCBI Taxonomy" id="29729"/>
    <lineage>
        <taxon>Eukaryota</taxon>
        <taxon>Viridiplantae</taxon>
        <taxon>Streptophyta</taxon>
        <taxon>Embryophyta</taxon>
        <taxon>Tracheophyta</taxon>
        <taxon>Spermatophyta</taxon>
        <taxon>Magnoliopsida</taxon>
        <taxon>eudicotyledons</taxon>
        <taxon>Gunneridae</taxon>
        <taxon>Pentapetalae</taxon>
        <taxon>rosids</taxon>
        <taxon>malvids</taxon>
        <taxon>Malvales</taxon>
        <taxon>Malvaceae</taxon>
        <taxon>Malvoideae</taxon>
        <taxon>Gossypium</taxon>
    </lineage>
</organism>
<accession>A0A0B0NE29</accession>
<keyword evidence="1" id="KW-0436">Ligase</keyword>
<proteinExistence type="predicted"/>
<evidence type="ECO:0000313" key="1">
    <source>
        <dbReference type="EMBL" id="KHG10079.1"/>
    </source>
</evidence>
<reference evidence="2" key="1">
    <citation type="submission" date="2014-09" db="EMBL/GenBank/DDBJ databases">
        <authorList>
            <person name="Mudge J."/>
            <person name="Ramaraj T."/>
            <person name="Lindquist I.E."/>
            <person name="Bharti A.K."/>
            <person name="Sundararajan A."/>
            <person name="Cameron C.T."/>
            <person name="Woodward J.E."/>
            <person name="May G.D."/>
            <person name="Brubaker C."/>
            <person name="Broadhvest J."/>
            <person name="Wilkins T.A."/>
        </authorList>
    </citation>
    <scope>NUCLEOTIDE SEQUENCE</scope>
    <source>
        <strain evidence="2">cv. AKA8401</strain>
    </source>
</reference>
<evidence type="ECO:0000313" key="2">
    <source>
        <dbReference type="Proteomes" id="UP000032142"/>
    </source>
</evidence>